<dbReference type="InterPro" id="IPR014710">
    <property type="entry name" value="RmlC-like_jellyroll"/>
</dbReference>
<dbReference type="GeneID" id="84805847"/>
<dbReference type="Pfam" id="PF20511">
    <property type="entry name" value="PMI_typeI_cat"/>
    <property type="match status" value="1"/>
</dbReference>
<dbReference type="Gene3D" id="2.60.120.10">
    <property type="entry name" value="Jelly Rolls"/>
    <property type="match status" value="2"/>
</dbReference>
<evidence type="ECO:0000259" key="8">
    <source>
        <dbReference type="Pfam" id="PF21621"/>
    </source>
</evidence>
<keyword evidence="1 5" id="KW-0479">Metal-binding</keyword>
<dbReference type="GO" id="GO:0004476">
    <property type="term" value="F:mannose-6-phosphate isomerase activity"/>
    <property type="evidence" value="ECO:0007669"/>
    <property type="project" value="InterPro"/>
</dbReference>
<evidence type="ECO:0000256" key="1">
    <source>
        <dbReference type="ARBA" id="ARBA00022723"/>
    </source>
</evidence>
<proteinExistence type="predicted"/>
<dbReference type="STRING" id="521095.Apar_0314"/>
<dbReference type="CDD" id="cd07010">
    <property type="entry name" value="cupin_PMI_type_I_N_bac"/>
    <property type="match status" value="1"/>
</dbReference>
<feature type="domain" description="Phosphomannose isomerase type I catalytic" evidence="7">
    <location>
        <begin position="17"/>
        <end position="116"/>
    </location>
</feature>
<feature type="binding site" evidence="5">
    <location>
        <position position="108"/>
    </location>
    <ligand>
        <name>Zn(2+)</name>
        <dbReference type="ChEBI" id="CHEBI:29105"/>
    </ligand>
</feature>
<evidence type="ECO:0000313" key="10">
    <source>
        <dbReference type="Proteomes" id="UP000000960"/>
    </source>
</evidence>
<dbReference type="GO" id="GO:0005975">
    <property type="term" value="P:carbohydrate metabolic process"/>
    <property type="evidence" value="ECO:0007669"/>
    <property type="project" value="InterPro"/>
</dbReference>
<dbReference type="InterPro" id="IPR051804">
    <property type="entry name" value="Carb_Metab_Reg_Kinase/Isom"/>
</dbReference>
<dbReference type="HOGENOM" id="CLU_020529_0_0_11"/>
<evidence type="ECO:0000259" key="7">
    <source>
        <dbReference type="Pfam" id="PF20511"/>
    </source>
</evidence>
<dbReference type="PIRSF" id="PIRSF036894">
    <property type="entry name" value="PMI_Firm_short"/>
    <property type="match status" value="1"/>
</dbReference>
<evidence type="ECO:0000256" key="6">
    <source>
        <dbReference type="PIRSR" id="PIRSR036894-2"/>
    </source>
</evidence>
<dbReference type="AlphaFoldDB" id="C8W9F7"/>
<feature type="domain" description="Mannose-6-phosphate isomerase cupin" evidence="8">
    <location>
        <begin position="248"/>
        <end position="327"/>
    </location>
</feature>
<feature type="active site" evidence="6">
    <location>
        <position position="203"/>
    </location>
</feature>
<dbReference type="GO" id="GO:0008270">
    <property type="term" value="F:zinc ion binding"/>
    <property type="evidence" value="ECO:0007669"/>
    <property type="project" value="InterPro"/>
</dbReference>
<dbReference type="InterPro" id="IPR046457">
    <property type="entry name" value="PMI_typeI_cat"/>
</dbReference>
<dbReference type="eggNOG" id="COG1482">
    <property type="taxonomic scope" value="Bacteria"/>
</dbReference>
<dbReference type="InterPro" id="IPR049071">
    <property type="entry name" value="MPI_cupin_dom"/>
</dbReference>
<dbReference type="RefSeq" id="WP_012808403.1">
    <property type="nucleotide sequence ID" value="NC_013203.1"/>
</dbReference>
<dbReference type="Pfam" id="PF21621">
    <property type="entry name" value="MPI_cupin_dom"/>
    <property type="match status" value="1"/>
</dbReference>
<evidence type="ECO:0000256" key="3">
    <source>
        <dbReference type="ARBA" id="ARBA00029741"/>
    </source>
</evidence>
<dbReference type="PANTHER" id="PTHR42742">
    <property type="entry name" value="TRANSCRIPTIONAL REPRESSOR MPRA"/>
    <property type="match status" value="1"/>
</dbReference>
<evidence type="ECO:0000313" key="9">
    <source>
        <dbReference type="EMBL" id="ACV50745.1"/>
    </source>
</evidence>
<keyword evidence="9" id="KW-0413">Isomerase</keyword>
<dbReference type="SUPFAM" id="SSF51182">
    <property type="entry name" value="RmlC-like cupins"/>
    <property type="match status" value="1"/>
</dbReference>
<keyword evidence="2 5" id="KW-0862">Zinc</keyword>
<evidence type="ECO:0000256" key="4">
    <source>
        <dbReference type="ARBA" id="ARBA00030762"/>
    </source>
</evidence>
<dbReference type="InterPro" id="IPR011051">
    <property type="entry name" value="RmlC_Cupin_sf"/>
</dbReference>
<sequence length="336" mass="37275">MLDLDKNTDSLYNDLIFLKPLFHNKIWGGRRLAEEYGYDIPEGSVGECWAISAHPNGDCEVASGAYAGKTLSKLWETHRELFGNAEGDRFPLLIKILDAKDDLSVQVHPDDEYAAEHENGSLGKSECWYILEAKQNGDIVVGQNASSKEEFAELVKQGKWSQLLNYVPIKPGDFFRIDPGTVHAIRTGTLILETQQSSDITYRVYDYDRLGDDGKPRDLHLAQSLEVIDYAQEAPTSGAITAPEIDGKTELMSCKYFSVEKYEIQKIKTIAQPWPFMCVSVIEGEGTVCADGGKGCEHKLYKGSHFIAPALSGDLHFVGTMTLIVSHLPQPRSTAL</sequence>
<evidence type="ECO:0000256" key="5">
    <source>
        <dbReference type="PIRSR" id="PIRSR036894-1"/>
    </source>
</evidence>
<reference evidence="9 10" key="1">
    <citation type="journal article" date="2009" name="Stand. Genomic Sci.">
        <title>Complete genome sequence of Atopobium parvulum type strain (IPP 1246).</title>
        <authorList>
            <person name="Copeland A."/>
            <person name="Sikorski J."/>
            <person name="Lapidus A."/>
            <person name="Nolan M."/>
            <person name="Del Rio T.G."/>
            <person name="Lucas S."/>
            <person name="Chen F."/>
            <person name="Tice H."/>
            <person name="Pitluck S."/>
            <person name="Cheng J.F."/>
            <person name="Pukall R."/>
            <person name="Chertkov O."/>
            <person name="Brettin T."/>
            <person name="Han C."/>
            <person name="Detter J.C."/>
            <person name="Kuske C."/>
            <person name="Bruce D."/>
            <person name="Goodwin L."/>
            <person name="Ivanova N."/>
            <person name="Mavromatis K."/>
            <person name="Mikhailova N."/>
            <person name="Chen A."/>
            <person name="Palaniappan K."/>
            <person name="Chain P."/>
            <person name="Rohde M."/>
            <person name="Goker M."/>
            <person name="Bristow J."/>
            <person name="Eisen J.A."/>
            <person name="Markowitz V."/>
            <person name="Hugenholtz P."/>
            <person name="Kyrpides N.C."/>
            <person name="Klenk H.P."/>
            <person name="Detter J.C."/>
        </authorList>
    </citation>
    <scope>NUCLEOTIDE SEQUENCE [LARGE SCALE GENOMIC DNA]</scope>
    <source>
        <strain evidence="10">ATCC 33793 / DSM 20469 / CCUG 32760 / JCM 10300 / KCTC 3663 / VPI 0546 / 1246</strain>
    </source>
</reference>
<feature type="binding site" evidence="5">
    <location>
        <position position="126"/>
    </location>
    <ligand>
        <name>Zn(2+)</name>
        <dbReference type="ChEBI" id="CHEBI:29105"/>
    </ligand>
</feature>
<keyword evidence="10" id="KW-1185">Reference proteome</keyword>
<dbReference type="EMBL" id="CP001721">
    <property type="protein sequence ID" value="ACV50745.1"/>
    <property type="molecule type" value="Genomic_DNA"/>
</dbReference>
<accession>C8W9F7</accession>
<dbReference type="PANTHER" id="PTHR42742:SF3">
    <property type="entry name" value="FRUCTOKINASE"/>
    <property type="match status" value="1"/>
</dbReference>
<gene>
    <name evidence="9" type="ordered locus">Apar_0314</name>
</gene>
<dbReference type="OrthoDB" id="9808275at2"/>
<evidence type="ECO:0000256" key="2">
    <source>
        <dbReference type="ARBA" id="ARBA00022833"/>
    </source>
</evidence>
<name>C8W9F7_LANP1</name>
<protein>
    <recommendedName>
        <fullName evidence="3">Phosphohexomutase</fullName>
    </recommendedName>
    <alternativeName>
        <fullName evidence="4">Phosphomannose isomerase</fullName>
    </alternativeName>
</protein>
<comment type="cofactor">
    <cofactor evidence="5">
        <name>Zn(2+)</name>
        <dbReference type="ChEBI" id="CHEBI:29105"/>
    </cofactor>
    <text evidence="5">Binds 1 zinc ion per subunit.</text>
</comment>
<organism evidence="9 10">
    <name type="scientific">Lancefieldella parvula (strain ATCC 33793 / DSM 20469 / CCUG 32760 / JCM 10300 / KCTC 3663 / VPI 0546 / 1246)</name>
    <name type="common">Atopobium parvulum</name>
    <dbReference type="NCBI Taxonomy" id="521095"/>
    <lineage>
        <taxon>Bacteria</taxon>
        <taxon>Bacillati</taxon>
        <taxon>Actinomycetota</taxon>
        <taxon>Coriobacteriia</taxon>
        <taxon>Coriobacteriales</taxon>
        <taxon>Atopobiaceae</taxon>
        <taxon>Lancefieldella</taxon>
    </lineage>
</organism>
<dbReference type="Proteomes" id="UP000000960">
    <property type="component" value="Chromosome"/>
</dbReference>
<feature type="binding site" evidence="5">
    <location>
        <position position="183"/>
    </location>
    <ligand>
        <name>Zn(2+)</name>
        <dbReference type="ChEBI" id="CHEBI:29105"/>
    </ligand>
</feature>
<dbReference type="InterPro" id="IPR014628">
    <property type="entry name" value="Man6P_isomerase_Firm_short"/>
</dbReference>
<dbReference type="KEGG" id="apv:Apar_0314"/>